<dbReference type="EMBL" id="UGWQ01000002">
    <property type="protein sequence ID" value="SUG27515.1"/>
    <property type="molecule type" value="Genomic_DNA"/>
</dbReference>
<reference evidence="1 2" key="1">
    <citation type="submission" date="2018-06" db="EMBL/GenBank/DDBJ databases">
        <authorList>
            <consortium name="Pathogen Informatics"/>
            <person name="Doyle S."/>
        </authorList>
    </citation>
    <scope>NUCLEOTIDE SEQUENCE [LARGE SCALE GENOMIC DNA]</scope>
    <source>
        <strain evidence="1 2">NCTC10718</strain>
    </source>
</reference>
<protein>
    <submittedName>
        <fullName evidence="1">Uncharacterized protein</fullName>
    </submittedName>
</protein>
<name>A0A379SEU4_SALER</name>
<gene>
    <name evidence="1" type="ORF">NCTC10718_04838</name>
</gene>
<dbReference type="AlphaFoldDB" id="A0A379SEU4"/>
<accession>A0A379SEU4</accession>
<dbReference type="Proteomes" id="UP000254332">
    <property type="component" value="Unassembled WGS sequence"/>
</dbReference>
<sequence>MHRQMGFAGMAVPDGNIHPVGPLCGVLLLFRPAARTVERVHIGAEDSLQPPRTALLHLLLFAGDRVDGSGFSPPSFRFQYRCQLFCKPFSRFSLRQRLLQRPADILQNIQTGKLCHGKGFRVSVLPHVLPVPGNVVPLVFQVRDGAFRRETEQRGHVLVIQWLHGDAP</sequence>
<proteinExistence type="predicted"/>
<organism evidence="1 2">
    <name type="scientific">Salmonella enterica</name>
    <name type="common">Salmonella choleraesuis</name>
    <dbReference type="NCBI Taxonomy" id="28901"/>
    <lineage>
        <taxon>Bacteria</taxon>
        <taxon>Pseudomonadati</taxon>
        <taxon>Pseudomonadota</taxon>
        <taxon>Gammaproteobacteria</taxon>
        <taxon>Enterobacterales</taxon>
        <taxon>Enterobacteriaceae</taxon>
        <taxon>Salmonella</taxon>
    </lineage>
</organism>
<evidence type="ECO:0000313" key="2">
    <source>
        <dbReference type="Proteomes" id="UP000254332"/>
    </source>
</evidence>
<evidence type="ECO:0000313" key="1">
    <source>
        <dbReference type="EMBL" id="SUG27515.1"/>
    </source>
</evidence>